<dbReference type="NCBIfam" id="TIGR04246">
    <property type="entry name" value="nitrous_NosZ_Gp"/>
    <property type="match status" value="1"/>
</dbReference>
<dbReference type="CDD" id="cd04223">
    <property type="entry name" value="N2OR_C"/>
    <property type="match status" value="1"/>
</dbReference>
<proteinExistence type="predicted"/>
<dbReference type="InterPro" id="IPR015943">
    <property type="entry name" value="WD40/YVTN_repeat-like_dom_sf"/>
</dbReference>
<dbReference type="PROSITE" id="PS50857">
    <property type="entry name" value="COX2_CUA"/>
    <property type="match status" value="1"/>
</dbReference>
<dbReference type="InterPro" id="IPR028096">
    <property type="entry name" value="EfeO_Cupredoxin"/>
</dbReference>
<dbReference type="AlphaFoldDB" id="A0A072NWB2"/>
<sequence length="616" mass="68237">MKFGKWYVPMVIGIIAGMVAGNIVIQPDGPAPTMSSSQIASAQNKAFVPPGQHDEYYMFSSGGHSGQMFVIGVPSLRRIRTIPVFSPDSATGYGYDERTKELMGGFTWGDAHHPSLSETNGDYDGRFVFINDNANNRAAMINLKTFHTEQIIGPIPNIMGPHSAVFVTPNTEYFMMGTRFSVPMDGSYKELEQYKESYNGALQAISVDQKTGHMTPAWQLKLPPWNFDLSDAGKGPSDGWAFLTTYNTEEATHLLEVNASKNETDYILAINWKAAEQAVKDGKFEEVNGQKVIDPEKAPGIVYAVPAAKSPHGVDVTPDGKYFVGNGKLSPIVTAYDFEKFKQAVENKDFTDEVRGIPVVNYNSVMAAEVEAGLGPLHTQFGTDGYAYTTNFVESTVAKWKVGEWKVLDKVTVHYSPGHGSAAEGDTVSPDGKYFVALNKLAKDRHLPVGPSHPENMQLIDIEGDKMEIINEAPIDPEPHYAQIIKADKINPVKIYEKDENNPDAIWSEEDARIERNGNKVTVYGIAVRSRFYPDEIKVNEGDEVTIHLTNIDLDQDITHGFGINLYDINFEVQPGQTNTIKFKADKPGVFPFYCTNFCSALHQEMQGYMLVKPKE</sequence>
<keyword evidence="4" id="KW-0186">Copper</keyword>
<evidence type="ECO:0000313" key="7">
    <source>
        <dbReference type="EMBL" id="KEF37535.1"/>
    </source>
</evidence>
<dbReference type="PANTHER" id="PTHR42838:SF2">
    <property type="entry name" value="NITROUS-OXIDE REDUCTASE"/>
    <property type="match status" value="1"/>
</dbReference>
<accession>A0A072NWB2</accession>
<dbReference type="GO" id="GO:0016020">
    <property type="term" value="C:membrane"/>
    <property type="evidence" value="ECO:0007669"/>
    <property type="project" value="InterPro"/>
</dbReference>
<name>A0A072NWB2_SCHAZ</name>
<dbReference type="EMBL" id="JJRY01000014">
    <property type="protein sequence ID" value="KEF37535.1"/>
    <property type="molecule type" value="Genomic_DNA"/>
</dbReference>
<dbReference type="SUPFAM" id="SSF49503">
    <property type="entry name" value="Cupredoxins"/>
    <property type="match status" value="1"/>
</dbReference>
<dbReference type="PATRIC" id="fig|1348973.3.peg.1411"/>
<dbReference type="Pfam" id="PF18764">
    <property type="entry name" value="nos_propeller"/>
    <property type="match status" value="1"/>
</dbReference>
<dbReference type="SUPFAM" id="SSF50974">
    <property type="entry name" value="Nitrous oxide reductase, N-terminal domain"/>
    <property type="match status" value="1"/>
</dbReference>
<dbReference type="Gene3D" id="2.130.10.10">
    <property type="entry name" value="YVTN repeat-like/Quinoprotein amine dehydrogenase"/>
    <property type="match status" value="1"/>
</dbReference>
<feature type="transmembrane region" description="Helical" evidence="5">
    <location>
        <begin position="6"/>
        <end position="25"/>
    </location>
</feature>
<evidence type="ECO:0000313" key="8">
    <source>
        <dbReference type="EMBL" id="KEF39058.1"/>
    </source>
</evidence>
<dbReference type="Proteomes" id="UP000027936">
    <property type="component" value="Unassembled WGS sequence"/>
</dbReference>
<evidence type="ECO:0000259" key="6">
    <source>
        <dbReference type="PROSITE" id="PS50857"/>
    </source>
</evidence>
<dbReference type="PANTHER" id="PTHR42838">
    <property type="entry name" value="CYTOCHROME C OXIDASE SUBUNIT II"/>
    <property type="match status" value="1"/>
</dbReference>
<evidence type="ECO:0000256" key="2">
    <source>
        <dbReference type="ARBA" id="ARBA00022723"/>
    </source>
</evidence>
<dbReference type="GO" id="GO:0005507">
    <property type="term" value="F:copper ion binding"/>
    <property type="evidence" value="ECO:0007669"/>
    <property type="project" value="InterPro"/>
</dbReference>
<keyword evidence="5" id="KW-0812">Transmembrane</keyword>
<comment type="subcellular location">
    <subcellularLocation>
        <location evidence="1">Periplasm</location>
    </subcellularLocation>
</comment>
<dbReference type="InterPro" id="IPR051403">
    <property type="entry name" value="NosZ/Cyto_c_oxidase_sub2"/>
</dbReference>
<keyword evidence="5" id="KW-0472">Membrane</keyword>
<dbReference type="OrthoDB" id="279535at2"/>
<dbReference type="EMBL" id="JJRY01000004">
    <property type="protein sequence ID" value="KEF39058.1"/>
    <property type="molecule type" value="Genomic_DNA"/>
</dbReference>
<keyword evidence="3" id="KW-0574">Periplasm</keyword>
<dbReference type="InterPro" id="IPR026468">
    <property type="entry name" value="Nitrous_oxide_Rdtase_Sec-dep"/>
</dbReference>
<evidence type="ECO:0000256" key="4">
    <source>
        <dbReference type="ARBA" id="ARBA00023008"/>
    </source>
</evidence>
<keyword evidence="5" id="KW-1133">Transmembrane helix</keyword>
<dbReference type="InterPro" id="IPR034205">
    <property type="entry name" value="N2OR_C"/>
</dbReference>
<dbReference type="EC" id="1.7.2.4" evidence="7"/>
<keyword evidence="2" id="KW-0479">Metal-binding</keyword>
<dbReference type="GO" id="GO:0042597">
    <property type="term" value="C:periplasmic space"/>
    <property type="evidence" value="ECO:0007669"/>
    <property type="project" value="UniProtKB-SubCell"/>
</dbReference>
<dbReference type="RefSeq" id="WP_035194495.1">
    <property type="nucleotide sequence ID" value="NZ_JJRY01000004.1"/>
</dbReference>
<reference evidence="7 9" key="1">
    <citation type="submission" date="2014-04" db="EMBL/GenBank/DDBJ databases">
        <title>Draft genome sequence of Bacillus azotoformans MEV2011, a (co-) denitrifying strain unable to grow in the presence of oxygen.</title>
        <authorList>
            <person name="Nielsen M."/>
            <person name="Schreiber L."/>
            <person name="Finster K."/>
            <person name="Schramm A."/>
        </authorList>
    </citation>
    <scope>NUCLEOTIDE SEQUENCE [LARGE SCALE GENOMIC DNA]</scope>
    <source>
        <strain evidence="7 9">MEV2011</strain>
    </source>
</reference>
<evidence type="ECO:0000256" key="3">
    <source>
        <dbReference type="ARBA" id="ARBA00022764"/>
    </source>
</evidence>
<dbReference type="InterPro" id="IPR041114">
    <property type="entry name" value="Nos_propeller"/>
</dbReference>
<evidence type="ECO:0000256" key="5">
    <source>
        <dbReference type="SAM" id="Phobius"/>
    </source>
</evidence>
<dbReference type="InterPro" id="IPR008972">
    <property type="entry name" value="Cupredoxin"/>
</dbReference>
<comment type="caution">
    <text evidence="7">The sequence shown here is derived from an EMBL/GenBank/DDBJ whole genome shotgun (WGS) entry which is preliminary data.</text>
</comment>
<dbReference type="GO" id="GO:0050304">
    <property type="term" value="F:nitrous-oxide reductase activity"/>
    <property type="evidence" value="ECO:0007669"/>
    <property type="project" value="UniProtKB-EC"/>
</dbReference>
<organism evidence="7 9">
    <name type="scientific">Schinkia azotoformans MEV2011</name>
    <dbReference type="NCBI Taxonomy" id="1348973"/>
    <lineage>
        <taxon>Bacteria</taxon>
        <taxon>Bacillati</taxon>
        <taxon>Bacillota</taxon>
        <taxon>Bacilli</taxon>
        <taxon>Bacillales</taxon>
        <taxon>Bacillaceae</taxon>
        <taxon>Calidifontibacillus/Schinkia group</taxon>
        <taxon>Schinkia</taxon>
    </lineage>
</organism>
<dbReference type="InterPro" id="IPR002429">
    <property type="entry name" value="CcO_II-like_C"/>
</dbReference>
<dbReference type="InterPro" id="IPR011045">
    <property type="entry name" value="N2O_reductase_N"/>
</dbReference>
<protein>
    <submittedName>
        <fullName evidence="7">Nitrous oxide reductase apoprotein</fullName>
        <ecNumber evidence="7">1.7.2.4</ecNumber>
    </submittedName>
</protein>
<evidence type="ECO:0000256" key="1">
    <source>
        <dbReference type="ARBA" id="ARBA00004418"/>
    </source>
</evidence>
<evidence type="ECO:0000313" key="9">
    <source>
        <dbReference type="Proteomes" id="UP000027936"/>
    </source>
</evidence>
<dbReference type="Pfam" id="PF13473">
    <property type="entry name" value="Cupredoxin_1"/>
    <property type="match status" value="1"/>
</dbReference>
<dbReference type="GO" id="GO:0004129">
    <property type="term" value="F:cytochrome-c oxidase activity"/>
    <property type="evidence" value="ECO:0007669"/>
    <property type="project" value="InterPro"/>
</dbReference>
<gene>
    <name evidence="8" type="ORF">M670_01444</name>
    <name evidence="7" type="ORF">M670_03343</name>
</gene>
<keyword evidence="7" id="KW-0560">Oxidoreductase</keyword>
<feature type="domain" description="Cytochrome oxidase subunit II copper A binding" evidence="6">
    <location>
        <begin position="493"/>
        <end position="616"/>
    </location>
</feature>
<dbReference type="Gene3D" id="2.60.40.420">
    <property type="entry name" value="Cupredoxins - blue copper proteins"/>
    <property type="match status" value="1"/>
</dbReference>